<dbReference type="PROSITE" id="PS50097">
    <property type="entry name" value="BTB"/>
    <property type="match status" value="1"/>
</dbReference>
<dbReference type="InterPro" id="IPR002014">
    <property type="entry name" value="VHS_dom"/>
</dbReference>
<dbReference type="InterPro" id="IPR011705">
    <property type="entry name" value="BACK"/>
</dbReference>
<dbReference type="eggNOG" id="KOG4441">
    <property type="taxonomic scope" value="Eukaryota"/>
</dbReference>
<accession>T1ITB6</accession>
<dbReference type="PANTHER" id="PTHR45929:SF3">
    <property type="entry name" value="JAK PATHWAY SIGNAL TRANSDUCTION ADAPTOR MOLECULE"/>
    <property type="match status" value="1"/>
</dbReference>
<dbReference type="STRING" id="126957.T1ITB6"/>
<evidence type="ECO:0000313" key="4">
    <source>
        <dbReference type="Proteomes" id="UP000014500"/>
    </source>
</evidence>
<dbReference type="SUPFAM" id="SSF54695">
    <property type="entry name" value="POZ domain"/>
    <property type="match status" value="1"/>
</dbReference>
<evidence type="ECO:0000259" key="2">
    <source>
        <dbReference type="PROSITE" id="PS50179"/>
    </source>
</evidence>
<feature type="domain" description="BTB" evidence="1">
    <location>
        <begin position="207"/>
        <end position="270"/>
    </location>
</feature>
<dbReference type="InterPro" id="IPR008942">
    <property type="entry name" value="ENTH_VHS"/>
</dbReference>
<dbReference type="GO" id="GO:0043130">
    <property type="term" value="F:ubiquitin binding"/>
    <property type="evidence" value="ECO:0007669"/>
    <property type="project" value="InterPro"/>
</dbReference>
<dbReference type="PANTHER" id="PTHR45929">
    <property type="entry name" value="JAK PATHWAY SIGNAL TRANSDUCTION ADAPTOR MOLECULE"/>
    <property type="match status" value="1"/>
</dbReference>
<dbReference type="eggNOG" id="KOG2199">
    <property type="taxonomic scope" value="Eukaryota"/>
</dbReference>
<dbReference type="EnsemblMetazoa" id="SMAR004361-RA">
    <property type="protein sequence ID" value="SMAR004361-PA"/>
    <property type="gene ID" value="SMAR004361"/>
</dbReference>
<dbReference type="Gene3D" id="1.25.40.90">
    <property type="match status" value="1"/>
</dbReference>
<dbReference type="CDD" id="cd18186">
    <property type="entry name" value="BTB_POZ_ZBTB_KLHL-like"/>
    <property type="match status" value="1"/>
</dbReference>
<organism evidence="3 4">
    <name type="scientific">Strigamia maritima</name>
    <name type="common">European centipede</name>
    <name type="synonym">Geophilus maritimus</name>
    <dbReference type="NCBI Taxonomy" id="126957"/>
    <lineage>
        <taxon>Eukaryota</taxon>
        <taxon>Metazoa</taxon>
        <taxon>Ecdysozoa</taxon>
        <taxon>Arthropoda</taxon>
        <taxon>Myriapoda</taxon>
        <taxon>Chilopoda</taxon>
        <taxon>Pleurostigmophora</taxon>
        <taxon>Geophilomorpha</taxon>
        <taxon>Linotaeniidae</taxon>
        <taxon>Strigamia</taxon>
    </lineage>
</organism>
<dbReference type="HOGENOM" id="CLU_588396_0_0_1"/>
<dbReference type="Proteomes" id="UP000014500">
    <property type="component" value="Unassembled WGS sequence"/>
</dbReference>
<dbReference type="Gene3D" id="1.25.40.420">
    <property type="match status" value="1"/>
</dbReference>
<evidence type="ECO:0000313" key="3">
    <source>
        <dbReference type="EnsemblMetazoa" id="SMAR004361-PA"/>
    </source>
</evidence>
<sequence length="465" mass="53806">MTWYSSASPFDEYVVEATSESNVRLDWGKIGAIRYEVLATSDGPKDCLRAIVKMIYHRTPQISLQALDVLLDKCVLICGKKFHLAVSSTDFVSEVKKILTGKQTHRAVSNKMKQLVVKWAEGKFKYDSQLRLIADLYSRLKHEGVDFSGQETLETCEKNQSQFNKDLYDFDLQQEDDDIAKAIDVVVRQLTRMRSKMDEMRRQESGTDVVIRCKDGTLHAHKLVLTASSSYFETMLGTNMSEDNLGVINFSMVDKHIIEVVIHYLYTAQLPNLNNDDNFVKELISTCHMMQIQDLLFFCWDRLTEDISMETFPKLWTLAAQYEICQPDCKLQHFIRNNMEKIAENDNIQLLTETEMIKFIQCFNDPLWCNVIAKCIFKWRSNGDENREEFAVRLFKKIHLNKLDDKTLYELLGLNCNGEVKTVQDLMVGEAVARFPDRFNALKNFAKIMNTNFGSKMQHFTSCKI</sequence>
<dbReference type="SMART" id="SM00288">
    <property type="entry name" value="VHS"/>
    <property type="match status" value="1"/>
</dbReference>
<evidence type="ECO:0008006" key="5">
    <source>
        <dbReference type="Google" id="ProtNLM"/>
    </source>
</evidence>
<dbReference type="Pfam" id="PF00651">
    <property type="entry name" value="BTB"/>
    <property type="match status" value="1"/>
</dbReference>
<dbReference type="GO" id="GO:0033565">
    <property type="term" value="C:ESCRT-0 complex"/>
    <property type="evidence" value="ECO:0007669"/>
    <property type="project" value="TreeGrafter"/>
</dbReference>
<dbReference type="SMART" id="SM00225">
    <property type="entry name" value="BTB"/>
    <property type="match status" value="1"/>
</dbReference>
<reference evidence="3" key="2">
    <citation type="submission" date="2015-02" db="UniProtKB">
        <authorList>
            <consortium name="EnsemblMetazoa"/>
        </authorList>
    </citation>
    <scope>IDENTIFICATION</scope>
</reference>
<dbReference type="Pfam" id="PF00790">
    <property type="entry name" value="VHS"/>
    <property type="match status" value="1"/>
</dbReference>
<dbReference type="InterPro" id="IPR050670">
    <property type="entry name" value="STAM"/>
</dbReference>
<evidence type="ECO:0000259" key="1">
    <source>
        <dbReference type="PROSITE" id="PS50097"/>
    </source>
</evidence>
<keyword evidence="4" id="KW-1185">Reference proteome</keyword>
<dbReference type="PROSITE" id="PS50179">
    <property type="entry name" value="VHS"/>
    <property type="match status" value="1"/>
</dbReference>
<name>T1ITB6_STRMM</name>
<dbReference type="PhylomeDB" id="T1ITB6"/>
<dbReference type="AlphaFoldDB" id="T1ITB6"/>
<dbReference type="Pfam" id="PF07707">
    <property type="entry name" value="BACK"/>
    <property type="match status" value="1"/>
</dbReference>
<protein>
    <recommendedName>
        <fullName evidence="5">BTB domain-containing protein</fullName>
    </recommendedName>
</protein>
<dbReference type="SUPFAM" id="SSF48464">
    <property type="entry name" value="ENTH/VHS domain"/>
    <property type="match status" value="1"/>
</dbReference>
<dbReference type="GO" id="GO:0035091">
    <property type="term" value="F:phosphatidylinositol binding"/>
    <property type="evidence" value="ECO:0007669"/>
    <property type="project" value="InterPro"/>
</dbReference>
<dbReference type="EMBL" id="JH431477">
    <property type="status" value="NOT_ANNOTATED_CDS"/>
    <property type="molecule type" value="Genomic_DNA"/>
</dbReference>
<dbReference type="GO" id="GO:0043328">
    <property type="term" value="P:protein transport to vacuole involved in ubiquitin-dependent protein catabolic process via the multivesicular body sorting pathway"/>
    <property type="evidence" value="ECO:0007669"/>
    <property type="project" value="TreeGrafter"/>
</dbReference>
<dbReference type="InterPro" id="IPR011333">
    <property type="entry name" value="SKP1/BTB/POZ_sf"/>
</dbReference>
<dbReference type="Gene3D" id="3.30.710.10">
    <property type="entry name" value="Potassium Channel Kv1.1, Chain A"/>
    <property type="match status" value="1"/>
</dbReference>
<dbReference type="InterPro" id="IPR000210">
    <property type="entry name" value="BTB/POZ_dom"/>
</dbReference>
<feature type="domain" description="VHS" evidence="2">
    <location>
        <begin position="17"/>
        <end position="148"/>
    </location>
</feature>
<reference evidence="4" key="1">
    <citation type="submission" date="2011-05" db="EMBL/GenBank/DDBJ databases">
        <authorList>
            <person name="Richards S.R."/>
            <person name="Qu J."/>
            <person name="Jiang H."/>
            <person name="Jhangiani S.N."/>
            <person name="Agravi P."/>
            <person name="Goodspeed R."/>
            <person name="Gross S."/>
            <person name="Mandapat C."/>
            <person name="Jackson L."/>
            <person name="Mathew T."/>
            <person name="Pu L."/>
            <person name="Thornton R."/>
            <person name="Saada N."/>
            <person name="Wilczek-Boney K.B."/>
            <person name="Lee S."/>
            <person name="Kovar C."/>
            <person name="Wu Y."/>
            <person name="Scherer S.E."/>
            <person name="Worley K.C."/>
            <person name="Muzny D.M."/>
            <person name="Gibbs R."/>
        </authorList>
    </citation>
    <scope>NUCLEOTIDE SEQUENCE</scope>
    <source>
        <strain evidence="4">Brora</strain>
    </source>
</reference>
<proteinExistence type="predicted"/>